<feature type="domain" description="MOSC" evidence="1">
    <location>
        <begin position="15"/>
        <end position="152"/>
    </location>
</feature>
<organism evidence="2 3">
    <name type="scientific">Alloalcanivorax profundimaris</name>
    <dbReference type="NCBI Taxonomy" id="2735259"/>
    <lineage>
        <taxon>Bacteria</taxon>
        <taxon>Pseudomonadati</taxon>
        <taxon>Pseudomonadota</taxon>
        <taxon>Gammaproteobacteria</taxon>
        <taxon>Oceanospirillales</taxon>
        <taxon>Alcanivoracaceae</taxon>
        <taxon>Alloalcanivorax</taxon>
    </lineage>
</organism>
<dbReference type="InterPro" id="IPR011037">
    <property type="entry name" value="Pyrv_Knase-like_insert_dom_sf"/>
</dbReference>
<comment type="caution">
    <text evidence="2">The sequence shown here is derived from an EMBL/GenBank/DDBJ whole genome shotgun (WGS) entry which is preliminary data.</text>
</comment>
<dbReference type="Pfam" id="PF03473">
    <property type="entry name" value="MOSC"/>
    <property type="match status" value="1"/>
</dbReference>
<dbReference type="PANTHER" id="PTHR36930:SF1">
    <property type="entry name" value="MOSC DOMAIN-CONTAINING PROTEIN"/>
    <property type="match status" value="1"/>
</dbReference>
<proteinExistence type="predicted"/>
<reference evidence="2 3" key="1">
    <citation type="submission" date="2012-09" db="EMBL/GenBank/DDBJ databases">
        <title>Genome Sequence of alkane-degrading Bacterium Alcanivorax sp. 521-1.</title>
        <authorList>
            <person name="Lai Q."/>
            <person name="Shao Z."/>
        </authorList>
    </citation>
    <scope>NUCLEOTIDE SEQUENCE [LARGE SCALE GENOMIC DNA]</scope>
    <source>
        <strain evidence="2 3">521-1</strain>
    </source>
</reference>
<evidence type="ECO:0000259" key="1">
    <source>
        <dbReference type="PROSITE" id="PS51340"/>
    </source>
</evidence>
<evidence type="ECO:0000313" key="2">
    <source>
        <dbReference type="EMBL" id="MBF5056343.1"/>
    </source>
</evidence>
<dbReference type="SUPFAM" id="SSF50800">
    <property type="entry name" value="PK beta-barrel domain-like"/>
    <property type="match status" value="1"/>
</dbReference>
<dbReference type="Gene3D" id="2.40.33.20">
    <property type="entry name" value="PK beta-barrel domain-like"/>
    <property type="match status" value="1"/>
</dbReference>
<dbReference type="InterPro" id="IPR005302">
    <property type="entry name" value="MoCF_Sase_C"/>
</dbReference>
<dbReference type="InterPro" id="IPR052716">
    <property type="entry name" value="MOSC_domain"/>
</dbReference>
<accession>A0ABS0AQD5</accession>
<dbReference type="PROSITE" id="PS51340">
    <property type="entry name" value="MOSC"/>
    <property type="match status" value="1"/>
</dbReference>
<name>A0ABS0AQD5_9GAMM</name>
<dbReference type="RefSeq" id="WP_194864856.1">
    <property type="nucleotide sequence ID" value="NZ_ARXX01000020.1"/>
</dbReference>
<sequence>MATVQALYIATEKRGPVSRHPAVKVEAGRGIVGDRRYKRDTPPAEQITLIESERVAAFNREYGLDVEAGVLRRNLVTEGIDLNALEGREFQVGGVRLRGIELCEPCAVVGRLLARPGLSPTEVIRGLMDRGGLRAEILDSGVLREGDVIRADGDNSRSDSA</sequence>
<evidence type="ECO:0000313" key="3">
    <source>
        <dbReference type="Proteomes" id="UP000662703"/>
    </source>
</evidence>
<dbReference type="Proteomes" id="UP000662703">
    <property type="component" value="Unassembled WGS sequence"/>
</dbReference>
<dbReference type="PANTHER" id="PTHR36930">
    <property type="entry name" value="METAL-SULFUR CLUSTER BIOSYNTHESIS PROTEINS YUAD-RELATED"/>
    <property type="match status" value="1"/>
</dbReference>
<dbReference type="EMBL" id="ARXX01000020">
    <property type="protein sequence ID" value="MBF5056343.1"/>
    <property type="molecule type" value="Genomic_DNA"/>
</dbReference>
<gene>
    <name evidence="2" type="ORF">Y5W_01637</name>
</gene>
<keyword evidence="3" id="KW-1185">Reference proteome</keyword>
<protein>
    <recommendedName>
        <fullName evidence="1">MOSC domain-containing protein</fullName>
    </recommendedName>
</protein>